<proteinExistence type="predicted"/>
<name>A0ABV1GLJ0_9FIRM</name>
<dbReference type="EMBL" id="JBBMES010000003">
    <property type="protein sequence ID" value="MEQ2534352.1"/>
    <property type="molecule type" value="Genomic_DNA"/>
</dbReference>
<accession>A0ABV1GLJ0</accession>
<dbReference type="Proteomes" id="UP001480973">
    <property type="component" value="Unassembled WGS sequence"/>
</dbReference>
<keyword evidence="2" id="KW-1185">Reference proteome</keyword>
<protein>
    <submittedName>
        <fullName evidence="1">Uncharacterized protein</fullName>
    </submittedName>
</protein>
<evidence type="ECO:0000313" key="1">
    <source>
        <dbReference type="EMBL" id="MEQ2534352.1"/>
    </source>
</evidence>
<evidence type="ECO:0000313" key="2">
    <source>
        <dbReference type="Proteomes" id="UP001480973"/>
    </source>
</evidence>
<organism evidence="1 2">
    <name type="scientific">Lachnospira intestinalis</name>
    <dbReference type="NCBI Taxonomy" id="3133158"/>
    <lineage>
        <taxon>Bacteria</taxon>
        <taxon>Bacillati</taxon>
        <taxon>Bacillota</taxon>
        <taxon>Clostridia</taxon>
        <taxon>Lachnospirales</taxon>
        <taxon>Lachnospiraceae</taxon>
        <taxon>Lachnospira</taxon>
    </lineage>
</organism>
<sequence>MDGAFKQMFVSDYESNNADELAEWVYDNCLDVVNPVKVKEKAENY</sequence>
<comment type="caution">
    <text evidence="1">The sequence shown here is derived from an EMBL/GenBank/DDBJ whole genome shotgun (WGS) entry which is preliminary data.</text>
</comment>
<gene>
    <name evidence="1" type="ORF">WMO38_04415</name>
</gene>
<reference evidence="1 2" key="1">
    <citation type="submission" date="2024-03" db="EMBL/GenBank/DDBJ databases">
        <title>Human intestinal bacterial collection.</title>
        <authorList>
            <person name="Pauvert C."/>
            <person name="Hitch T.C.A."/>
            <person name="Clavel T."/>
        </authorList>
    </citation>
    <scope>NUCLEOTIDE SEQUENCE [LARGE SCALE GENOMIC DNA]</scope>
    <source>
        <strain evidence="1 2">CLA-JM-H10</strain>
    </source>
</reference>